<reference evidence="5" key="1">
    <citation type="submission" date="2017-08" db="EMBL/GenBank/DDBJ databases">
        <authorList>
            <person name="Imhoff J.F."/>
            <person name="Rahn T."/>
            <person name="Kuenzel S."/>
            <person name="Neulinger S.C."/>
        </authorList>
    </citation>
    <scope>NUCLEOTIDE SEQUENCE</scope>
    <source>
        <strain evidence="5">IM 151</strain>
    </source>
</reference>
<keyword evidence="6" id="KW-1185">Reference proteome</keyword>
<name>A0ABS1DVX7_RUBGE</name>
<dbReference type="InterPro" id="IPR029044">
    <property type="entry name" value="Nucleotide-diphossugar_trans"/>
</dbReference>
<gene>
    <name evidence="5" type="ORF">CKO43_13645</name>
</gene>
<comment type="similarity">
    <text evidence="1">Belongs to the glycosyltransferase 2 family.</text>
</comment>
<dbReference type="PANTHER" id="PTHR43685">
    <property type="entry name" value="GLYCOSYLTRANSFERASE"/>
    <property type="match status" value="1"/>
</dbReference>
<dbReference type="SUPFAM" id="SSF53448">
    <property type="entry name" value="Nucleotide-diphospho-sugar transferases"/>
    <property type="match status" value="1"/>
</dbReference>
<evidence type="ECO:0000313" key="6">
    <source>
        <dbReference type="Proteomes" id="UP001041814"/>
    </source>
</evidence>
<dbReference type="Gene3D" id="3.90.550.10">
    <property type="entry name" value="Spore Coat Polysaccharide Biosynthesis Protein SpsA, Chain A"/>
    <property type="match status" value="1"/>
</dbReference>
<dbReference type="EMBL" id="NRRU01000048">
    <property type="protein sequence ID" value="MBK1713819.1"/>
    <property type="molecule type" value="Genomic_DNA"/>
</dbReference>
<comment type="caution">
    <text evidence="5">The sequence shown here is derived from an EMBL/GenBank/DDBJ whole genome shotgun (WGS) entry which is preliminary data.</text>
</comment>
<reference evidence="5" key="2">
    <citation type="journal article" date="2020" name="Microorganisms">
        <title>Osmotic Adaptation and Compatible Solute Biosynthesis of Phototrophic Bacteria as Revealed from Genome Analyses.</title>
        <authorList>
            <person name="Imhoff J.F."/>
            <person name="Rahn T."/>
            <person name="Kunzel S."/>
            <person name="Keller A."/>
            <person name="Neulinger S.C."/>
        </authorList>
    </citation>
    <scope>NUCLEOTIDE SEQUENCE</scope>
    <source>
        <strain evidence="5">IM 151</strain>
    </source>
</reference>
<keyword evidence="3" id="KW-0808">Transferase</keyword>
<organism evidence="5 6">
    <name type="scientific">Rubrivivax gelatinosus</name>
    <name type="common">Rhodocyclus gelatinosus</name>
    <name type="synonym">Rhodopseudomonas gelatinosa</name>
    <dbReference type="NCBI Taxonomy" id="28068"/>
    <lineage>
        <taxon>Bacteria</taxon>
        <taxon>Pseudomonadati</taxon>
        <taxon>Pseudomonadota</taxon>
        <taxon>Betaproteobacteria</taxon>
        <taxon>Burkholderiales</taxon>
        <taxon>Sphaerotilaceae</taxon>
        <taxon>Rubrivivax</taxon>
    </lineage>
</organism>
<evidence type="ECO:0000259" key="4">
    <source>
        <dbReference type="Pfam" id="PF00535"/>
    </source>
</evidence>
<dbReference type="InterPro" id="IPR050834">
    <property type="entry name" value="Glycosyltransf_2"/>
</dbReference>
<evidence type="ECO:0000313" key="5">
    <source>
        <dbReference type="EMBL" id="MBK1713819.1"/>
    </source>
</evidence>
<protein>
    <recommendedName>
        <fullName evidence="4">Glycosyltransferase 2-like domain-containing protein</fullName>
    </recommendedName>
</protein>
<keyword evidence="2" id="KW-0328">Glycosyltransferase</keyword>
<dbReference type="InterPro" id="IPR001173">
    <property type="entry name" value="Glyco_trans_2-like"/>
</dbReference>
<evidence type="ECO:0000256" key="1">
    <source>
        <dbReference type="ARBA" id="ARBA00006739"/>
    </source>
</evidence>
<feature type="domain" description="Glycosyltransferase 2-like" evidence="4">
    <location>
        <begin position="10"/>
        <end position="144"/>
    </location>
</feature>
<accession>A0ABS1DVX7</accession>
<evidence type="ECO:0000256" key="2">
    <source>
        <dbReference type="ARBA" id="ARBA00022676"/>
    </source>
</evidence>
<proteinExistence type="inferred from homology"/>
<dbReference type="PANTHER" id="PTHR43685:SF5">
    <property type="entry name" value="GLYCOSYLTRANSFERASE EPSE-RELATED"/>
    <property type="match status" value="1"/>
</dbReference>
<sequence>MTPSPCVALLMATYGRDDPKHLSEALDHLARQTYPHQRMRLLLAIDGPIPESNRQVIGAFQASSSIRTVATEIPRNGGLARALNAAATKLSGEDEYVLRVDADDLCHPDRVLLQVEQLQADVTVGILGSAIEEFESSGATLGVRTYPRRDQVRDYIVKASPLAHPTVCFRRNAWDALGGYRDVAFNEDLDMWFRALTQGIVIDNLAQPLLRYRISEGFYSRRSWSKAFAEYRCYTIGLYRLFGISWRLAVPAARLAIRLMPRAVARVIYSGRSWRRRMLNV</sequence>
<dbReference type="Proteomes" id="UP001041814">
    <property type="component" value="Unassembled WGS sequence"/>
</dbReference>
<dbReference type="RefSeq" id="WP_200379002.1">
    <property type="nucleotide sequence ID" value="NZ_NRRU01000048.1"/>
</dbReference>
<dbReference type="Pfam" id="PF00535">
    <property type="entry name" value="Glycos_transf_2"/>
    <property type="match status" value="1"/>
</dbReference>
<evidence type="ECO:0000256" key="3">
    <source>
        <dbReference type="ARBA" id="ARBA00022679"/>
    </source>
</evidence>